<dbReference type="Pfam" id="PF01729">
    <property type="entry name" value="QRPTase_C"/>
    <property type="match status" value="1"/>
</dbReference>
<protein>
    <submittedName>
        <fullName evidence="2">Nicotinate-nucleotide pyrophosphorylase [carboxylating], chloroplastic</fullName>
    </submittedName>
</protein>
<name>A0A8S0V338_OLEEU</name>
<evidence type="ECO:0000259" key="1">
    <source>
        <dbReference type="Pfam" id="PF01729"/>
    </source>
</evidence>
<dbReference type="Gene3D" id="3.20.20.70">
    <property type="entry name" value="Aldolase class I"/>
    <property type="match status" value="1"/>
</dbReference>
<reference evidence="2 3" key="1">
    <citation type="submission" date="2019-12" db="EMBL/GenBank/DDBJ databases">
        <authorList>
            <person name="Alioto T."/>
            <person name="Alioto T."/>
            <person name="Gomez Garrido J."/>
        </authorList>
    </citation>
    <scope>NUCLEOTIDE SEQUENCE [LARGE SCALE GENOMIC DNA]</scope>
</reference>
<evidence type="ECO:0000313" key="2">
    <source>
        <dbReference type="EMBL" id="CAA3025444.1"/>
    </source>
</evidence>
<dbReference type="Proteomes" id="UP000594638">
    <property type="component" value="Unassembled WGS sequence"/>
</dbReference>
<sequence length="51" mass="5717">MDICIWSMILDVMGIQCSSFLQAMADSARPAYILETRKTAPGLRLVDKWAV</sequence>
<dbReference type="OrthoDB" id="10546079at2759"/>
<keyword evidence="3" id="KW-1185">Reference proteome</keyword>
<accession>A0A8S0V338</accession>
<dbReference type="GO" id="GO:0004514">
    <property type="term" value="F:nicotinate-nucleotide diphosphorylase (carboxylating) activity"/>
    <property type="evidence" value="ECO:0007669"/>
    <property type="project" value="InterPro"/>
</dbReference>
<dbReference type="GO" id="GO:0009435">
    <property type="term" value="P:NAD+ biosynthetic process"/>
    <property type="evidence" value="ECO:0007669"/>
    <property type="project" value="InterPro"/>
</dbReference>
<evidence type="ECO:0000313" key="3">
    <source>
        <dbReference type="Proteomes" id="UP000594638"/>
    </source>
</evidence>
<comment type="caution">
    <text evidence="2">The sequence shown here is derived from an EMBL/GenBank/DDBJ whole genome shotgun (WGS) entry which is preliminary data.</text>
</comment>
<proteinExistence type="predicted"/>
<organism evidence="2 3">
    <name type="scientific">Olea europaea subsp. europaea</name>
    <dbReference type="NCBI Taxonomy" id="158383"/>
    <lineage>
        <taxon>Eukaryota</taxon>
        <taxon>Viridiplantae</taxon>
        <taxon>Streptophyta</taxon>
        <taxon>Embryophyta</taxon>
        <taxon>Tracheophyta</taxon>
        <taxon>Spermatophyta</taxon>
        <taxon>Magnoliopsida</taxon>
        <taxon>eudicotyledons</taxon>
        <taxon>Gunneridae</taxon>
        <taxon>Pentapetalae</taxon>
        <taxon>asterids</taxon>
        <taxon>lamiids</taxon>
        <taxon>Lamiales</taxon>
        <taxon>Oleaceae</taxon>
        <taxon>Oleeae</taxon>
        <taxon>Olea</taxon>
    </lineage>
</organism>
<feature type="non-terminal residue" evidence="2">
    <location>
        <position position="51"/>
    </location>
</feature>
<dbReference type="InterPro" id="IPR013785">
    <property type="entry name" value="Aldolase_TIM"/>
</dbReference>
<dbReference type="InterPro" id="IPR002638">
    <property type="entry name" value="Quinolinate_PRibosylTrfase_C"/>
</dbReference>
<feature type="domain" description="Quinolinate phosphoribosyl transferase C-terminal" evidence="1">
    <location>
        <begin position="19"/>
        <end position="51"/>
    </location>
</feature>
<dbReference type="EMBL" id="CACTIH010009133">
    <property type="protein sequence ID" value="CAA3025444.1"/>
    <property type="molecule type" value="Genomic_DNA"/>
</dbReference>
<dbReference type="Gramene" id="OE9D002904T1">
    <property type="protein sequence ID" value="OE9D002904C1"/>
    <property type="gene ID" value="OE9D002904"/>
</dbReference>
<gene>
    <name evidence="2" type="ORF">OLEA9_D002904</name>
</gene>
<dbReference type="AlphaFoldDB" id="A0A8S0V338"/>